<sequence>MADTSPTGLTETDGGHTFLPKATSLPSGKNVGVTFRIRGPDGQPVTNYETTHAKDLHLIAVRRDMTGFQHVHPALEASGPWHTHLDLSAGPWRLFADFKLPAPKISRWAPMCRDRRLPMAGTAAVVEDHDGRRLHRHPDR</sequence>
<gene>
    <name evidence="2" type="ORF">MGAD_03190</name>
</gene>
<reference evidence="2 3" key="1">
    <citation type="journal article" date="2019" name="Emerg. Microbes Infect.">
        <title>Comprehensive subspecies identification of 175 nontuberculous mycobacteria species based on 7547 genomic profiles.</title>
        <authorList>
            <person name="Matsumoto Y."/>
            <person name="Kinjo T."/>
            <person name="Motooka D."/>
            <person name="Nabeya D."/>
            <person name="Jung N."/>
            <person name="Uechi K."/>
            <person name="Horii T."/>
            <person name="Iida T."/>
            <person name="Fujita J."/>
            <person name="Nakamura S."/>
        </authorList>
    </citation>
    <scope>NUCLEOTIDE SEQUENCE [LARGE SCALE GENOMIC DNA]</scope>
    <source>
        <strain evidence="2 3">JCM 12688</strain>
    </source>
</reference>
<dbReference type="AlphaFoldDB" id="A0A7I7WET0"/>
<evidence type="ECO:0000313" key="2">
    <source>
        <dbReference type="EMBL" id="BBZ15984.1"/>
    </source>
</evidence>
<feature type="compositionally biased region" description="Polar residues" evidence="1">
    <location>
        <begin position="1"/>
        <end position="10"/>
    </location>
</feature>
<organism evidence="2 3">
    <name type="scientific">Mycolicibacterium gadium</name>
    <name type="common">Mycobacterium gadium</name>
    <dbReference type="NCBI Taxonomy" id="1794"/>
    <lineage>
        <taxon>Bacteria</taxon>
        <taxon>Bacillati</taxon>
        <taxon>Actinomycetota</taxon>
        <taxon>Actinomycetes</taxon>
        <taxon>Mycobacteriales</taxon>
        <taxon>Mycobacteriaceae</taxon>
        <taxon>Mycolicibacterium</taxon>
    </lineage>
</organism>
<evidence type="ECO:0000256" key="1">
    <source>
        <dbReference type="SAM" id="MobiDB-lite"/>
    </source>
</evidence>
<feature type="region of interest" description="Disordered" evidence="1">
    <location>
        <begin position="1"/>
        <end position="25"/>
    </location>
</feature>
<dbReference type="Proteomes" id="UP000466187">
    <property type="component" value="Chromosome"/>
</dbReference>
<proteinExistence type="predicted"/>
<name>A0A7I7WET0_MYCGU</name>
<protein>
    <submittedName>
        <fullName evidence="2">Uncharacterized protein</fullName>
    </submittedName>
</protein>
<dbReference type="KEGG" id="mgad:MGAD_03190"/>
<accession>A0A7I7WET0</accession>
<evidence type="ECO:0000313" key="3">
    <source>
        <dbReference type="Proteomes" id="UP000466187"/>
    </source>
</evidence>
<dbReference type="EMBL" id="AP022608">
    <property type="protein sequence ID" value="BBZ15984.1"/>
    <property type="molecule type" value="Genomic_DNA"/>
</dbReference>